<evidence type="ECO:0000313" key="2">
    <source>
        <dbReference type="EMBL" id="KDB27563.1"/>
    </source>
</evidence>
<reference evidence="2 3" key="1">
    <citation type="submission" date="2014-02" db="EMBL/GenBank/DDBJ databases">
        <title>The Genome Sequence of Trichophyton interdigitale MR816.</title>
        <authorList>
            <consortium name="The Broad Institute Genomics Platform"/>
            <person name="Cuomo C.A."/>
            <person name="White T.C."/>
            <person name="Graser Y."/>
            <person name="Martinez-Rossi N."/>
            <person name="Heitman J."/>
            <person name="Young S.K."/>
            <person name="Zeng Q."/>
            <person name="Gargeya S."/>
            <person name="Abouelleil A."/>
            <person name="Alvarado L."/>
            <person name="Chapman S.B."/>
            <person name="Gainer-Dewar J."/>
            <person name="Goldberg J."/>
            <person name="Griggs A."/>
            <person name="Gujja S."/>
            <person name="Hansen M."/>
            <person name="Howarth C."/>
            <person name="Imamovic A."/>
            <person name="Larimer J."/>
            <person name="Martinez D."/>
            <person name="Murphy C."/>
            <person name="Pearson M.D."/>
            <person name="Persinoti G."/>
            <person name="Poon T."/>
            <person name="Priest M."/>
            <person name="Roberts A.D."/>
            <person name="Saif S."/>
            <person name="Shea T.D."/>
            <person name="Sykes S.N."/>
            <person name="Wortman J."/>
            <person name="Nusbaum C."/>
            <person name="Birren B."/>
        </authorList>
    </citation>
    <scope>NUCLEOTIDE SEQUENCE [LARGE SCALE GENOMIC DNA]</scope>
    <source>
        <strain evidence="2 3">MR816</strain>
    </source>
</reference>
<sequence length="110" mass="11946">MKSSVTQDIEPQEVTIANTAFREQLDLIPLPSASRQSRLGDPQTNENLRRADHAVPTQPVVPLTPVWKLPDIEDSSNGILKGSVIHFGGESLAIHSLHNNMLTASIVSVT</sequence>
<dbReference type="Proteomes" id="UP000024533">
    <property type="component" value="Unassembled WGS sequence"/>
</dbReference>
<feature type="compositionally biased region" description="Polar residues" evidence="1">
    <location>
        <begin position="33"/>
        <end position="46"/>
    </location>
</feature>
<organism evidence="2 3">
    <name type="scientific">Trichophyton interdigitale (strain MR816)</name>
    <dbReference type="NCBI Taxonomy" id="1215338"/>
    <lineage>
        <taxon>Eukaryota</taxon>
        <taxon>Fungi</taxon>
        <taxon>Dikarya</taxon>
        <taxon>Ascomycota</taxon>
        <taxon>Pezizomycotina</taxon>
        <taxon>Eurotiomycetes</taxon>
        <taxon>Eurotiomycetidae</taxon>
        <taxon>Onygenales</taxon>
        <taxon>Arthrodermataceae</taxon>
        <taxon>Trichophyton</taxon>
    </lineage>
</organism>
<name>A0A059JIR0_TRIIM</name>
<evidence type="ECO:0000313" key="3">
    <source>
        <dbReference type="Proteomes" id="UP000024533"/>
    </source>
</evidence>
<accession>A0A059JIR0</accession>
<dbReference type="AlphaFoldDB" id="A0A059JIR0"/>
<feature type="region of interest" description="Disordered" evidence="1">
    <location>
        <begin position="31"/>
        <end position="55"/>
    </location>
</feature>
<comment type="caution">
    <text evidence="2">The sequence shown here is derived from an EMBL/GenBank/DDBJ whole genome shotgun (WGS) entry which is preliminary data.</text>
</comment>
<evidence type="ECO:0000256" key="1">
    <source>
        <dbReference type="SAM" id="MobiDB-lite"/>
    </source>
</evidence>
<proteinExistence type="predicted"/>
<keyword evidence="3" id="KW-1185">Reference proteome</keyword>
<dbReference type="EMBL" id="AOKY01000055">
    <property type="protein sequence ID" value="KDB27563.1"/>
    <property type="molecule type" value="Genomic_DNA"/>
</dbReference>
<dbReference type="HOGENOM" id="CLU_173510_0_0_1"/>
<gene>
    <name evidence="2" type="ORF">H109_00669</name>
</gene>
<protein>
    <submittedName>
        <fullName evidence="2">Uncharacterized protein</fullName>
    </submittedName>
</protein>